<evidence type="ECO:0000256" key="4">
    <source>
        <dbReference type="ARBA" id="ARBA00022793"/>
    </source>
</evidence>
<evidence type="ECO:0000256" key="3">
    <source>
        <dbReference type="ARBA" id="ARBA00021923"/>
    </source>
</evidence>
<dbReference type="EC" id="4.1.1.23" evidence="2"/>
<dbReference type="GO" id="GO:0004590">
    <property type="term" value="F:orotidine-5'-phosphate decarboxylase activity"/>
    <property type="evidence" value="ECO:0007669"/>
    <property type="project" value="UniProtKB-EC"/>
</dbReference>
<keyword evidence="4" id="KW-0210">Decarboxylase</keyword>
<dbReference type="Gene3D" id="3.20.20.70">
    <property type="entry name" value="Aldolase class I"/>
    <property type="match status" value="1"/>
</dbReference>
<evidence type="ECO:0000256" key="2">
    <source>
        <dbReference type="ARBA" id="ARBA00012321"/>
    </source>
</evidence>
<feature type="domain" description="Orotidine 5'-phosphate decarboxylase" evidence="10">
    <location>
        <begin position="24"/>
        <end position="232"/>
    </location>
</feature>
<comment type="caution">
    <text evidence="11">The sequence shown here is derived from an EMBL/GenBank/DDBJ whole genome shotgun (WGS) entry which is preliminary data.</text>
</comment>
<evidence type="ECO:0000313" key="11">
    <source>
        <dbReference type="EMBL" id="HGB24866.1"/>
    </source>
</evidence>
<evidence type="ECO:0000256" key="8">
    <source>
        <dbReference type="PIRSR" id="PIRSR614732-1"/>
    </source>
</evidence>
<feature type="binding site" evidence="9">
    <location>
        <position position="216"/>
    </location>
    <ligand>
        <name>substrate</name>
    </ligand>
</feature>
<dbReference type="PANTHER" id="PTHR32119:SF2">
    <property type="entry name" value="OROTIDINE 5'-PHOSPHATE DECARBOXYLASE"/>
    <property type="match status" value="1"/>
</dbReference>
<dbReference type="InterPro" id="IPR013785">
    <property type="entry name" value="Aldolase_TIM"/>
</dbReference>
<dbReference type="GO" id="GO:0005829">
    <property type="term" value="C:cytosol"/>
    <property type="evidence" value="ECO:0007669"/>
    <property type="project" value="TreeGrafter"/>
</dbReference>
<feature type="binding site" evidence="9">
    <location>
        <position position="217"/>
    </location>
    <ligand>
        <name>substrate</name>
    </ligand>
</feature>
<feature type="binding site" evidence="9">
    <location>
        <position position="142"/>
    </location>
    <ligand>
        <name>substrate</name>
    </ligand>
</feature>
<comment type="pathway">
    <text evidence="1">Pyrimidine metabolism; UMP biosynthesis via de novo pathway; UMP from orotate: step 2/2.</text>
</comment>
<dbReference type="Pfam" id="PF00215">
    <property type="entry name" value="OMPdecase"/>
    <property type="match status" value="1"/>
</dbReference>
<dbReference type="EMBL" id="DTIB01000051">
    <property type="protein sequence ID" value="HGB24866.1"/>
    <property type="molecule type" value="Genomic_DNA"/>
</dbReference>
<evidence type="ECO:0000256" key="6">
    <source>
        <dbReference type="ARBA" id="ARBA00023239"/>
    </source>
</evidence>
<dbReference type="PANTHER" id="PTHR32119">
    <property type="entry name" value="OROTIDINE 5'-PHOSPHATE DECARBOXYLASE"/>
    <property type="match status" value="1"/>
</dbReference>
<evidence type="ECO:0000259" key="10">
    <source>
        <dbReference type="SMART" id="SM00934"/>
    </source>
</evidence>
<dbReference type="GO" id="GO:0006207">
    <property type="term" value="P:'de novo' pyrimidine nucleobase biosynthetic process"/>
    <property type="evidence" value="ECO:0007669"/>
    <property type="project" value="InterPro"/>
</dbReference>
<feature type="active site" description="For OMPdecase activity" evidence="8">
    <location>
        <position position="92"/>
    </location>
</feature>
<name>A0A7C3WSQ7_THEPE</name>
<dbReference type="AlphaFoldDB" id="A0A7C3WSQ7"/>
<dbReference type="UniPathway" id="UPA00070">
    <property type="reaction ID" value="UER00120"/>
</dbReference>
<keyword evidence="5" id="KW-0665">Pyrimidine biosynthesis</keyword>
<evidence type="ECO:0000256" key="1">
    <source>
        <dbReference type="ARBA" id="ARBA00004861"/>
    </source>
</evidence>
<protein>
    <recommendedName>
        <fullName evidence="3">Orotidine 5'-phosphate decarboxylase</fullName>
        <ecNumber evidence="2">4.1.1.23</ecNumber>
    </recommendedName>
    <alternativeName>
        <fullName evidence="7">OMP decarboxylase</fullName>
    </alternativeName>
</protein>
<dbReference type="InterPro" id="IPR011060">
    <property type="entry name" value="RibuloseP-bd_barrel"/>
</dbReference>
<dbReference type="SMART" id="SM00934">
    <property type="entry name" value="OMPdecase"/>
    <property type="match status" value="1"/>
</dbReference>
<dbReference type="GO" id="GO:0044205">
    <property type="term" value="P:'de novo' UMP biosynthetic process"/>
    <property type="evidence" value="ECO:0007669"/>
    <property type="project" value="UniProtKB-UniPathway"/>
</dbReference>
<sequence length="241" mass="25639">MWRRGVAWVLSSKLKKIAVEKRSRVVLALDYYPHGRDPLDFWSSLLSDVGDLVAGVKVGLPALLSVGTEGLRELVESFSGDVYFIADFKLADIEDIVRSVALSVLGMGFNGAILHLFPLCYSRLGVREGGRSLDLYGVASMSCPSTLMDAHLDELLDYAAKLGLAGVVVGANKPHAIRRARERLGSQALILSPGVGVQGVEPGAAIAAGADFEIVGRAVVASPSPRAALERIVKSHPPPGW</sequence>
<dbReference type="InterPro" id="IPR014732">
    <property type="entry name" value="OMPdecase"/>
</dbReference>
<dbReference type="CDD" id="cd04725">
    <property type="entry name" value="OMP_decarboxylase_like"/>
    <property type="match status" value="1"/>
</dbReference>
<feature type="binding site" evidence="9">
    <location>
        <position position="57"/>
    </location>
    <ligand>
        <name>substrate</name>
    </ligand>
</feature>
<accession>A0A7C3WSQ7</accession>
<reference evidence="11" key="1">
    <citation type="journal article" date="2020" name="mSystems">
        <title>Genome- and Community-Level Interaction Insights into Carbon Utilization and Element Cycling Functions of Hydrothermarchaeota in Hydrothermal Sediment.</title>
        <authorList>
            <person name="Zhou Z."/>
            <person name="Liu Y."/>
            <person name="Xu W."/>
            <person name="Pan J."/>
            <person name="Luo Z.H."/>
            <person name="Li M."/>
        </authorList>
    </citation>
    <scope>NUCLEOTIDE SEQUENCE [LARGE SCALE GENOMIC DNA]</scope>
    <source>
        <strain evidence="11">SpSt-8</strain>
    </source>
</reference>
<organism evidence="11">
    <name type="scientific">Thermofilum pendens</name>
    <dbReference type="NCBI Taxonomy" id="2269"/>
    <lineage>
        <taxon>Archaea</taxon>
        <taxon>Thermoproteota</taxon>
        <taxon>Thermoprotei</taxon>
        <taxon>Thermofilales</taxon>
        <taxon>Thermofilaceae</taxon>
        <taxon>Thermofilum</taxon>
    </lineage>
</organism>
<dbReference type="InterPro" id="IPR001754">
    <property type="entry name" value="OMPdeCOase_dom"/>
</dbReference>
<keyword evidence="6" id="KW-0456">Lyase</keyword>
<evidence type="ECO:0000256" key="5">
    <source>
        <dbReference type="ARBA" id="ARBA00022975"/>
    </source>
</evidence>
<feature type="active site" description="For OMPdecase activity" evidence="8">
    <location>
        <position position="87"/>
    </location>
</feature>
<dbReference type="SUPFAM" id="SSF51366">
    <property type="entry name" value="Ribulose-phoshate binding barrel"/>
    <property type="match status" value="1"/>
</dbReference>
<evidence type="ECO:0000256" key="9">
    <source>
        <dbReference type="PIRSR" id="PIRSR614732-2"/>
    </source>
</evidence>
<proteinExistence type="predicted"/>
<gene>
    <name evidence="11" type="ORF">ENV88_02245</name>
</gene>
<evidence type="ECO:0000256" key="7">
    <source>
        <dbReference type="ARBA" id="ARBA00033428"/>
    </source>
</evidence>
<feature type="active site" description="For OMPdecase activity" evidence="8">
    <location>
        <position position="89"/>
    </location>
</feature>